<reference evidence="13 19" key="5">
    <citation type="submission" date="2019-06" db="EMBL/GenBank/DDBJ databases">
        <title>Whole genome sequencing of Lactobacillus johnsonii strain G2A.</title>
        <authorList>
            <person name="Conlan S."/>
            <person name="Thomas P.J."/>
            <person name="Mullikin J."/>
            <person name="Singer J."/>
            <person name="Weaver C."/>
            <person name="Segre J.A."/>
        </authorList>
    </citation>
    <scope>NUCLEOTIDE SEQUENCE [LARGE SCALE GENOMIC DNA]</scope>
    <source>
        <strain evidence="13 19">G2A</strain>
    </source>
</reference>
<reference evidence="10 16" key="2">
    <citation type="submission" date="2017-04" db="EMBL/GenBank/DDBJ databases">
        <authorList>
            <person name="Lin X.B."/>
            <person name="Stothard P."/>
            <person name="Tasseva G."/>
            <person name="Walter J."/>
        </authorList>
    </citation>
    <scope>NUCLEOTIDE SEQUENCE [LARGE SCALE GENOMIC DNA]</scope>
    <source>
        <strain evidence="10 16">117c</strain>
    </source>
</reference>
<reference evidence="17 18" key="3">
    <citation type="submission" date="2017-05" db="EMBL/GenBank/DDBJ databases">
        <title>Lactobacillus johnsonii from commercial turkeys.</title>
        <authorList>
            <person name="Johnson T.J."/>
            <person name="Youmans B."/>
        </authorList>
    </citation>
    <scope>NUCLEOTIDE SEQUENCE [LARGE SCALE GENOMIC DNA]</scope>
    <source>
        <strain evidence="12 17">UMNLJ114</strain>
        <strain evidence="11 18">UMNLJ54</strain>
    </source>
</reference>
<organism evidence="12 17">
    <name type="scientific">Lactobacillus johnsonii</name>
    <dbReference type="NCBI Taxonomy" id="33959"/>
    <lineage>
        <taxon>Bacteria</taxon>
        <taxon>Bacillati</taxon>
        <taxon>Bacillota</taxon>
        <taxon>Bacilli</taxon>
        <taxon>Lactobacillales</taxon>
        <taxon>Lactobacillaceae</taxon>
        <taxon>Lactobacillus</taxon>
    </lineage>
</organism>
<dbReference type="OMA" id="FILAWFK"/>
<accession>A0A137PPN1</accession>
<evidence type="ECO:0000256" key="2">
    <source>
        <dbReference type="ARBA" id="ARBA00022475"/>
    </source>
</evidence>
<evidence type="ECO:0000313" key="18">
    <source>
        <dbReference type="Proteomes" id="UP000216448"/>
    </source>
</evidence>
<reference evidence="8" key="7">
    <citation type="journal article" date="2021" name="PeerJ">
        <title>Extensive microbial diversity within the chicken gut microbiome revealed by metagenomics and culture.</title>
        <authorList>
            <person name="Gilroy R."/>
            <person name="Ravi A."/>
            <person name="Getino M."/>
            <person name="Pursley I."/>
            <person name="Horton D.L."/>
            <person name="Alikhan N.F."/>
            <person name="Baker D."/>
            <person name="Gharbi K."/>
            <person name="Hall N."/>
            <person name="Watson M."/>
            <person name="Adriaenssens E.M."/>
            <person name="Foster-Nyarko E."/>
            <person name="Jarju S."/>
            <person name="Secka A."/>
            <person name="Antonio M."/>
            <person name="Oren A."/>
            <person name="Chaudhuri R.R."/>
            <person name="La Ragione R."/>
            <person name="Hildebrand F."/>
            <person name="Pallen M.J."/>
        </authorList>
    </citation>
    <scope>NUCLEOTIDE SEQUENCE</scope>
    <source>
        <strain evidence="8">CHK192-2623</strain>
    </source>
</reference>
<evidence type="ECO:0000313" key="11">
    <source>
        <dbReference type="EMBL" id="PAB53597.1"/>
    </source>
</evidence>
<dbReference type="Proteomes" id="UP000510788">
    <property type="component" value="Chromosome"/>
</dbReference>
<evidence type="ECO:0000313" key="14">
    <source>
        <dbReference type="EMBL" id="QLL68083.1"/>
    </source>
</evidence>
<reference evidence="10 16" key="4">
    <citation type="submission" date="2017-09" db="EMBL/GenBank/DDBJ databases">
        <title>Tripartite evolution among Lactobacillus johnsonii, Lactobacillus taiwanensis, Lactobacillus reuteri and their rodent host.</title>
        <authorList>
            <person name="Wang T."/>
            <person name="Knowles S."/>
            <person name="Cheng C."/>
        </authorList>
    </citation>
    <scope>NUCLEOTIDE SEQUENCE [LARGE SCALE GENOMIC DNA]</scope>
    <source>
        <strain evidence="10 16">117c</strain>
    </source>
</reference>
<comment type="subcellular location">
    <subcellularLocation>
        <location evidence="1">Cell membrane</location>
        <topology evidence="1">Multi-pass membrane protein</topology>
    </subcellularLocation>
</comment>
<feature type="transmembrane region" description="Helical" evidence="6">
    <location>
        <begin position="162"/>
        <end position="180"/>
    </location>
</feature>
<feature type="domain" description="DUF2179" evidence="7">
    <location>
        <begin position="229"/>
        <end position="284"/>
    </location>
</feature>
<dbReference type="EMBL" id="NIBD01000015">
    <property type="protein sequence ID" value="PAB56024.1"/>
    <property type="molecule type" value="Genomic_DNA"/>
</dbReference>
<dbReference type="EMBL" id="LSNG01000005">
    <property type="protein sequence ID" value="KXN76955.1"/>
    <property type="molecule type" value="Genomic_DNA"/>
</dbReference>
<dbReference type="GO" id="GO:0005886">
    <property type="term" value="C:plasma membrane"/>
    <property type="evidence" value="ECO:0007669"/>
    <property type="project" value="UniProtKB-SubCell"/>
</dbReference>
<dbReference type="InterPro" id="IPR015867">
    <property type="entry name" value="N-reg_PII/ATP_PRibTrfase_C"/>
</dbReference>
<dbReference type="EMBL" id="CP047409">
    <property type="protein sequence ID" value="QLL68083.1"/>
    <property type="molecule type" value="Genomic_DNA"/>
</dbReference>
<evidence type="ECO:0000313" key="9">
    <source>
        <dbReference type="EMBL" id="KXN76955.1"/>
    </source>
</evidence>
<evidence type="ECO:0000259" key="7">
    <source>
        <dbReference type="Pfam" id="PF10035"/>
    </source>
</evidence>
<keyword evidence="3 6" id="KW-0812">Transmembrane</keyword>
<dbReference type="PANTHER" id="PTHR33545:SF5">
    <property type="entry name" value="UPF0750 MEMBRANE PROTEIN YITT"/>
    <property type="match status" value="1"/>
</dbReference>
<dbReference type="STRING" id="33959.BBP16_00870"/>
<keyword evidence="5 6" id="KW-0472">Membrane</keyword>
<dbReference type="Proteomes" id="UP000464749">
    <property type="component" value="Chromosome"/>
</dbReference>
<dbReference type="InterPro" id="IPR019264">
    <property type="entry name" value="DUF2179"/>
</dbReference>
<dbReference type="RefSeq" id="WP_011162146.1">
    <property type="nucleotide sequence ID" value="NZ_CP021703.1"/>
</dbReference>
<name>A0A137PPN1_LACJH</name>
<dbReference type="Proteomes" id="UP000732527">
    <property type="component" value="Unassembled WGS sequence"/>
</dbReference>
<evidence type="ECO:0000313" key="19">
    <source>
        <dbReference type="Proteomes" id="UP000464749"/>
    </source>
</evidence>
<dbReference type="EMBL" id="DYYQ01000011">
    <property type="protein sequence ID" value="HJE48871.1"/>
    <property type="molecule type" value="Genomic_DNA"/>
</dbReference>
<keyword evidence="2" id="KW-1003">Cell membrane</keyword>
<evidence type="ECO:0000313" key="13">
    <source>
        <dbReference type="EMBL" id="QIA87465.1"/>
    </source>
</evidence>
<evidence type="ECO:0000313" key="10">
    <source>
        <dbReference type="EMBL" id="OYS15223.1"/>
    </source>
</evidence>
<evidence type="ECO:0000313" key="20">
    <source>
        <dbReference type="Proteomes" id="UP000510788"/>
    </source>
</evidence>
<reference evidence="8" key="8">
    <citation type="submission" date="2021-09" db="EMBL/GenBank/DDBJ databases">
        <authorList>
            <person name="Gilroy R."/>
        </authorList>
    </citation>
    <scope>NUCLEOTIDE SEQUENCE</scope>
    <source>
        <strain evidence="8">CHK192-2623</strain>
    </source>
</reference>
<dbReference type="Proteomes" id="UP000070346">
    <property type="component" value="Unassembled WGS sequence"/>
</dbReference>
<feature type="transmembrane region" description="Helical" evidence="6">
    <location>
        <begin position="12"/>
        <end position="35"/>
    </location>
</feature>
<dbReference type="GeneID" id="83570238"/>
<evidence type="ECO:0000313" key="16">
    <source>
        <dbReference type="Proteomes" id="UP000215693"/>
    </source>
</evidence>
<dbReference type="PANTHER" id="PTHR33545">
    <property type="entry name" value="UPF0750 MEMBRANE PROTEIN YITT-RELATED"/>
    <property type="match status" value="1"/>
</dbReference>
<dbReference type="Proteomes" id="UP000216008">
    <property type="component" value="Unassembled WGS sequence"/>
</dbReference>
<dbReference type="Proteomes" id="UP000216448">
    <property type="component" value="Unassembled WGS sequence"/>
</dbReference>
<dbReference type="Gene3D" id="3.30.70.120">
    <property type="match status" value="1"/>
</dbReference>
<proteinExistence type="predicted"/>
<dbReference type="Pfam" id="PF10035">
    <property type="entry name" value="DUF2179"/>
    <property type="match status" value="1"/>
</dbReference>
<evidence type="ECO:0000313" key="12">
    <source>
        <dbReference type="EMBL" id="PAB56024.1"/>
    </source>
</evidence>
<dbReference type="Pfam" id="PF02588">
    <property type="entry name" value="YitT_membrane"/>
    <property type="match status" value="1"/>
</dbReference>
<dbReference type="EMBL" id="NGOH01000025">
    <property type="protein sequence ID" value="OYS15223.1"/>
    <property type="molecule type" value="Genomic_DNA"/>
</dbReference>
<dbReference type="PIRSF" id="PIRSF006483">
    <property type="entry name" value="Membrane_protein_YitT"/>
    <property type="match status" value="1"/>
</dbReference>
<evidence type="ECO:0000313" key="15">
    <source>
        <dbReference type="Proteomes" id="UP000070346"/>
    </source>
</evidence>
<evidence type="ECO:0000256" key="5">
    <source>
        <dbReference type="ARBA" id="ARBA00023136"/>
    </source>
</evidence>
<feature type="transmembrane region" description="Helical" evidence="6">
    <location>
        <begin position="114"/>
        <end position="135"/>
    </location>
</feature>
<evidence type="ECO:0000313" key="17">
    <source>
        <dbReference type="Proteomes" id="UP000216008"/>
    </source>
</evidence>
<reference evidence="14 20" key="6">
    <citation type="submission" date="2020-01" db="EMBL/GenBank/DDBJ databases">
        <title>Complete and circular genome sequences of six lactobacillus isolates from horses.</title>
        <authorList>
            <person name="Hassan H.M."/>
        </authorList>
    </citation>
    <scope>NUCLEOTIDE SEQUENCE [LARGE SCALE GENOMIC DNA]</scope>
    <source>
        <strain evidence="14 20">3DG</strain>
    </source>
</reference>
<dbReference type="InterPro" id="IPR051461">
    <property type="entry name" value="UPF0750_membrane"/>
</dbReference>
<dbReference type="EMBL" id="CP040854">
    <property type="protein sequence ID" value="QIA87465.1"/>
    <property type="molecule type" value="Genomic_DNA"/>
</dbReference>
<dbReference type="OrthoDB" id="2417289at2"/>
<feature type="transmembrane region" description="Helical" evidence="6">
    <location>
        <begin position="59"/>
        <end position="82"/>
    </location>
</feature>
<gene>
    <name evidence="11" type="ORF">A3P64_01000</name>
    <name evidence="12" type="ORF">A3Q24_02790</name>
    <name evidence="9" type="ORF">AYJ53_07775</name>
    <name evidence="10" type="ORF">CBF50_00940</name>
    <name evidence="13" type="ORF">FEE39_03735</name>
    <name evidence="14" type="ORF">GTO82_04120</name>
    <name evidence="8" type="ORF">K8V69_01605</name>
</gene>
<evidence type="ECO:0000313" key="8">
    <source>
        <dbReference type="EMBL" id="HJE48871.1"/>
    </source>
</evidence>
<dbReference type="AlphaFoldDB" id="A0A137PPN1"/>
<evidence type="ECO:0000256" key="6">
    <source>
        <dbReference type="SAM" id="Phobius"/>
    </source>
</evidence>
<protein>
    <submittedName>
        <fullName evidence="14">DUF2179 domain-containing protein</fullName>
    </submittedName>
    <submittedName>
        <fullName evidence="12">YitT family protein</fullName>
    </submittedName>
</protein>
<dbReference type="EMBL" id="NIBB01000004">
    <property type="protein sequence ID" value="PAB53597.1"/>
    <property type="molecule type" value="Genomic_DNA"/>
</dbReference>
<evidence type="ECO:0000256" key="4">
    <source>
        <dbReference type="ARBA" id="ARBA00022989"/>
    </source>
</evidence>
<dbReference type="InterPro" id="IPR003740">
    <property type="entry name" value="YitT"/>
</dbReference>
<feature type="transmembrane region" description="Helical" evidence="6">
    <location>
        <begin position="89"/>
        <end position="108"/>
    </location>
</feature>
<evidence type="ECO:0000256" key="1">
    <source>
        <dbReference type="ARBA" id="ARBA00004651"/>
    </source>
</evidence>
<sequence>MSTLERLSRRHILISKLSAALFYALAVAIALNFFWQPGKIYASGITGFAQILQSVSERYLPFTLATSVMYFVLNIPLFILGWFKIGHRFTIFTLIAVLLASIMMKIIAPIKMSYDPIICAIFGGVINGVGTGIALKSGISTGGLDVLGIILRKKTGKSFGQINIFFNLIIVICAGFVFGWTRALYTALNIFVNGKVIDAVYNQHQKMQVLIVTEHPKHIIDGIQAKMHRGITILHDAEGAYSHTEKTVLLMVIDKYDMYDIYNIVLNNDPYAFMSLSEVSKVYGRFKEQTPV</sequence>
<evidence type="ECO:0000256" key="3">
    <source>
        <dbReference type="ARBA" id="ARBA00022692"/>
    </source>
</evidence>
<keyword evidence="4 6" id="KW-1133">Transmembrane helix</keyword>
<reference evidence="9 15" key="1">
    <citation type="submission" date="2016-02" db="EMBL/GenBank/DDBJ databases">
        <title>Complete Genome Sequences of Lactobacillus johnsonii Strain W1.</title>
        <authorList>
            <person name="Sun Y."/>
            <person name="Wu X."/>
        </authorList>
    </citation>
    <scope>NUCLEOTIDE SEQUENCE [LARGE SCALE GENOMIC DNA]</scope>
    <source>
        <strain evidence="9 15">W1</strain>
    </source>
</reference>
<dbReference type="CDD" id="cd16380">
    <property type="entry name" value="YitT_C"/>
    <property type="match status" value="1"/>
</dbReference>
<dbReference type="Proteomes" id="UP000215693">
    <property type="component" value="Unassembled WGS sequence"/>
</dbReference>